<accession>A0A0J6FT16</accession>
<sequence length="103" mass="11860">MVLDQAAGVVADMMARMMILGGESERPANRMSFRVNSVLRDKGWPGRWFVVVWVFQHKFLFDESPTIIISSSRSLSLPCHIFIPTEKDMGYHFFQVCLGHREL</sequence>
<reference evidence="2" key="2">
    <citation type="journal article" date="2009" name="Genome Res.">
        <title>Comparative genomic analyses of the human fungal pathogens Coccidioides and their relatives.</title>
        <authorList>
            <person name="Sharpton T.J."/>
            <person name="Stajich J.E."/>
            <person name="Rounsley S.D."/>
            <person name="Gardner M.J."/>
            <person name="Wortman J.R."/>
            <person name="Jordar V.S."/>
            <person name="Maiti R."/>
            <person name="Kodira C.D."/>
            <person name="Neafsey D.E."/>
            <person name="Zeng Q."/>
            <person name="Hung C.-Y."/>
            <person name="McMahan C."/>
            <person name="Muszewska A."/>
            <person name="Grynberg M."/>
            <person name="Mandel M.A."/>
            <person name="Kellner E.M."/>
            <person name="Barker B.M."/>
            <person name="Galgiani J.N."/>
            <person name="Orbach M.J."/>
            <person name="Kirkland T.N."/>
            <person name="Cole G.T."/>
            <person name="Henn M.R."/>
            <person name="Birren B.W."/>
            <person name="Taylor J.W."/>
        </authorList>
    </citation>
    <scope>NUCLEOTIDE SEQUENCE [LARGE SCALE GENOMIC DNA]</scope>
    <source>
        <strain evidence="2">RMSCC 3488</strain>
    </source>
</reference>
<reference evidence="2" key="3">
    <citation type="journal article" date="2010" name="Genome Res.">
        <title>Population genomic sequencing of Coccidioides fungi reveals recent hybridization and transposon control.</title>
        <authorList>
            <person name="Neafsey D.E."/>
            <person name="Barker B.M."/>
            <person name="Sharpton T.J."/>
            <person name="Stajich J.E."/>
            <person name="Park D.J."/>
            <person name="Whiston E."/>
            <person name="Hung C.-Y."/>
            <person name="McMahan C."/>
            <person name="White J."/>
            <person name="Sykes S."/>
            <person name="Heiman D."/>
            <person name="Young S."/>
            <person name="Zeng Q."/>
            <person name="Abouelleil A."/>
            <person name="Aftuck L."/>
            <person name="Bessette D."/>
            <person name="Brown A."/>
            <person name="FitzGerald M."/>
            <person name="Lui A."/>
            <person name="Macdonald J.P."/>
            <person name="Priest M."/>
            <person name="Orbach M.J."/>
            <person name="Galgiani J.N."/>
            <person name="Kirkland T.N."/>
            <person name="Cole G.T."/>
            <person name="Birren B.W."/>
            <person name="Henn M.R."/>
            <person name="Taylor J.W."/>
            <person name="Rounsley S.D."/>
        </authorList>
    </citation>
    <scope>NUCLEOTIDE SEQUENCE [LARGE SCALE GENOMIC DNA]</scope>
    <source>
        <strain evidence="2">RMSCC 3488</strain>
    </source>
</reference>
<evidence type="ECO:0000313" key="1">
    <source>
        <dbReference type="EMBL" id="KMM73508.1"/>
    </source>
</evidence>
<protein>
    <submittedName>
        <fullName evidence="1">Uncharacterized protein</fullName>
    </submittedName>
</protein>
<dbReference type="EMBL" id="DS268114">
    <property type="protein sequence ID" value="KMM73508.1"/>
    <property type="molecule type" value="Genomic_DNA"/>
</dbReference>
<reference evidence="1 2" key="1">
    <citation type="submission" date="2007-06" db="EMBL/GenBank/DDBJ databases">
        <title>The Genome Sequence of Coccidioides posadasii RMSCC_3488.</title>
        <authorList>
            <consortium name="Coccidioides Genome Resources Consortium"/>
            <consortium name="The Broad Institute Genome Sequencing Platform"/>
            <person name="Henn M.R."/>
            <person name="Sykes S."/>
            <person name="Young S."/>
            <person name="Jaffe D."/>
            <person name="Berlin A."/>
            <person name="Alvarez P."/>
            <person name="Butler J."/>
            <person name="Gnerre S."/>
            <person name="Grabherr M."/>
            <person name="Mauceli E."/>
            <person name="Brockman W."/>
            <person name="Kodira C."/>
            <person name="Alvarado L."/>
            <person name="Zeng Q."/>
            <person name="Crawford M."/>
            <person name="Antoine C."/>
            <person name="Devon K."/>
            <person name="Galgiani J."/>
            <person name="Orsborn K."/>
            <person name="Lewis M.L."/>
            <person name="Nusbaum C."/>
            <person name="Galagan J."/>
            <person name="Birren B."/>
        </authorList>
    </citation>
    <scope>NUCLEOTIDE SEQUENCE [LARGE SCALE GENOMIC DNA]</scope>
    <source>
        <strain evidence="1 2">RMSCC 3488</strain>
    </source>
</reference>
<dbReference type="AlphaFoldDB" id="A0A0J6FT16"/>
<dbReference type="Proteomes" id="UP000054567">
    <property type="component" value="Unassembled WGS sequence"/>
</dbReference>
<proteinExistence type="predicted"/>
<name>A0A0J6FT16_COCPO</name>
<evidence type="ECO:0000313" key="2">
    <source>
        <dbReference type="Proteomes" id="UP000054567"/>
    </source>
</evidence>
<gene>
    <name evidence="1" type="ORF">CPAG_09796</name>
</gene>
<organism evidence="1 2">
    <name type="scientific">Coccidioides posadasii RMSCC 3488</name>
    <dbReference type="NCBI Taxonomy" id="454284"/>
    <lineage>
        <taxon>Eukaryota</taxon>
        <taxon>Fungi</taxon>
        <taxon>Dikarya</taxon>
        <taxon>Ascomycota</taxon>
        <taxon>Pezizomycotina</taxon>
        <taxon>Eurotiomycetes</taxon>
        <taxon>Eurotiomycetidae</taxon>
        <taxon>Onygenales</taxon>
        <taxon>Onygenaceae</taxon>
        <taxon>Coccidioides</taxon>
    </lineage>
</organism>
<dbReference type="VEuPathDB" id="FungiDB:CPAG_09796"/>